<dbReference type="EMBL" id="GBRH01223683">
    <property type="protein sequence ID" value="JAD74212.1"/>
    <property type="molecule type" value="Transcribed_RNA"/>
</dbReference>
<reference evidence="1" key="2">
    <citation type="journal article" date="2015" name="Data Brief">
        <title>Shoot transcriptome of the giant reed, Arundo donax.</title>
        <authorList>
            <person name="Barrero R.A."/>
            <person name="Guerrero F.D."/>
            <person name="Moolhuijzen P."/>
            <person name="Goolsby J.A."/>
            <person name="Tidwell J."/>
            <person name="Bellgard S.E."/>
            <person name="Bellgard M.I."/>
        </authorList>
    </citation>
    <scope>NUCLEOTIDE SEQUENCE</scope>
    <source>
        <tissue evidence="1">Shoot tissue taken approximately 20 cm above the soil surface</tissue>
    </source>
</reference>
<protein>
    <submittedName>
        <fullName evidence="1">Uncharacterized protein</fullName>
    </submittedName>
</protein>
<proteinExistence type="predicted"/>
<organism evidence="1">
    <name type="scientific">Arundo donax</name>
    <name type="common">Giant reed</name>
    <name type="synonym">Donax arundinaceus</name>
    <dbReference type="NCBI Taxonomy" id="35708"/>
    <lineage>
        <taxon>Eukaryota</taxon>
        <taxon>Viridiplantae</taxon>
        <taxon>Streptophyta</taxon>
        <taxon>Embryophyta</taxon>
        <taxon>Tracheophyta</taxon>
        <taxon>Spermatophyta</taxon>
        <taxon>Magnoliopsida</taxon>
        <taxon>Liliopsida</taxon>
        <taxon>Poales</taxon>
        <taxon>Poaceae</taxon>
        <taxon>PACMAD clade</taxon>
        <taxon>Arundinoideae</taxon>
        <taxon>Arundineae</taxon>
        <taxon>Arundo</taxon>
    </lineage>
</organism>
<reference evidence="1" key="1">
    <citation type="submission" date="2014-09" db="EMBL/GenBank/DDBJ databases">
        <authorList>
            <person name="Magalhaes I.L.F."/>
            <person name="Oliveira U."/>
            <person name="Santos F.R."/>
            <person name="Vidigal T.H.D.A."/>
            <person name="Brescovit A.D."/>
            <person name="Santos A.J."/>
        </authorList>
    </citation>
    <scope>NUCLEOTIDE SEQUENCE</scope>
    <source>
        <tissue evidence="1">Shoot tissue taken approximately 20 cm above the soil surface</tissue>
    </source>
</reference>
<accession>A0A0A9CRT9</accession>
<name>A0A0A9CRT9_ARUDO</name>
<sequence>MVYKAGKNMWYPASELYTLTKSKVHS</sequence>
<dbReference type="AlphaFoldDB" id="A0A0A9CRT9"/>
<evidence type="ECO:0000313" key="1">
    <source>
        <dbReference type="EMBL" id="JAD74212.1"/>
    </source>
</evidence>